<evidence type="ECO:0000313" key="5">
    <source>
        <dbReference type="Proteomes" id="UP000266841"/>
    </source>
</evidence>
<protein>
    <recommendedName>
        <fullName evidence="3">25S rRNA (uridine-N(3))-methyltransferase BMT5-like domain-containing protein</fullName>
    </recommendedName>
</protein>
<dbReference type="Pfam" id="PF10354">
    <property type="entry name" value="BMT5-like"/>
    <property type="match status" value="1"/>
</dbReference>
<dbReference type="OMA" id="HVCLCGT"/>
<dbReference type="EMBL" id="AGNL01047909">
    <property type="protein sequence ID" value="EJK46193.1"/>
    <property type="molecule type" value="Genomic_DNA"/>
</dbReference>
<sequence>MVKFRHFNLLLDFNQLRAWDKLIDGADRASKRVGVWACGRVGCGRGCRDAEESPTQPPSSAAMDVLTVGDGDLSFSLALQRAYPAALRVHPSTLVATREELVSTYPDSARVIDELEQVWKCPVRDGVDATRLDDANSLTRGGRQKDNFALVLFNHPHLGDLSLVAGDEGGHADRHHALLAHYFHSARSLLKVGGAVHVCLCGTQPSSWRVRAAAERCGLVVAAEEGTAVPVGRWIFGESNRCDVPEMAEALPHYPVKRKFRNGSLGSKHALARYGYRHRRTEGESYRGQTGEISVEQSVNFVFRSADAKTTNVESDDVQSTAAGEYDDGQWTCRVCKLKFASREDLEAHESSPALPDVATGGFERKAEMKRTKMPSRASDERKPDESKKSAAALKGRALTELDNPTIVARGTVTSDLAGSRIRWLCRQKAFPLSRHVPSKKRVDDAVKRGSIFVNEVVCVDTARILNAGDTVTLVEESGGGTQTSNTIAVAQQDDAPSSGGADNSRVRLVESFDFGPGTTLRVMFKPVGVRCVGSFSEDTLEMQTKSLADLEGDCPKNIGGGVKCLPISKVDTGVGGLCVLATGPADSFDPAPLQSLAVTYTFTALVHGRPDWGKGGVYCRIPTEGVRQWKKRKAPEQVGDDPPEAGTGEEAVVGEPLNLVGALHLQCLDSLRLEDGHVLSTISARSSFDSGRLANVISYTLRSRLGLHVVNDRFSKREFAALPRRMRNLVRQSVCMGCYAVDMKHGDEALVFAEMVINKGREISKLLVAQALADNDWLVLETIHPKLINWDVIYHNFNLHRRPHQVVCWTVNSSS</sequence>
<evidence type="ECO:0000259" key="3">
    <source>
        <dbReference type="Pfam" id="PF10354"/>
    </source>
</evidence>
<dbReference type="AlphaFoldDB" id="K0R1D0"/>
<dbReference type="PANTHER" id="PTHR11538:SF26">
    <property type="entry name" value="FERREDOXIN-FOLD ANTICODON-BINDING DOMAIN-CONTAINING PROTEIN 1"/>
    <property type="match status" value="1"/>
</dbReference>
<dbReference type="GO" id="GO:0070042">
    <property type="term" value="F:rRNA (uridine-N3-)-methyltransferase activity"/>
    <property type="evidence" value="ECO:0007669"/>
    <property type="project" value="InterPro"/>
</dbReference>
<accession>K0R1D0</accession>
<feature type="compositionally biased region" description="Basic and acidic residues" evidence="2">
    <location>
        <begin position="378"/>
        <end position="389"/>
    </location>
</feature>
<dbReference type="OrthoDB" id="273345at2759"/>
<comment type="caution">
    <text evidence="4">The sequence shown here is derived from an EMBL/GenBank/DDBJ whole genome shotgun (WGS) entry which is preliminary data.</text>
</comment>
<evidence type="ECO:0000256" key="2">
    <source>
        <dbReference type="SAM" id="MobiDB-lite"/>
    </source>
</evidence>
<feature type="domain" description="25S rRNA (uridine-N(3))-methyltransferase BMT5-like" evidence="3">
    <location>
        <begin position="66"/>
        <end position="223"/>
    </location>
</feature>
<dbReference type="InterPro" id="IPR019446">
    <property type="entry name" value="BMT5-like"/>
</dbReference>
<dbReference type="eggNOG" id="KOG4174">
    <property type="taxonomic scope" value="Eukaryota"/>
</dbReference>
<dbReference type="GO" id="GO:0003723">
    <property type="term" value="F:RNA binding"/>
    <property type="evidence" value="ECO:0007669"/>
    <property type="project" value="UniProtKB-KW"/>
</dbReference>
<evidence type="ECO:0000256" key="1">
    <source>
        <dbReference type="PROSITE-ProRule" id="PRU00182"/>
    </source>
</evidence>
<keyword evidence="1" id="KW-0694">RNA-binding</keyword>
<dbReference type="GO" id="GO:0070475">
    <property type="term" value="P:rRNA base methylation"/>
    <property type="evidence" value="ECO:0007669"/>
    <property type="project" value="InterPro"/>
</dbReference>
<evidence type="ECO:0000313" key="4">
    <source>
        <dbReference type="EMBL" id="EJK46193.1"/>
    </source>
</evidence>
<dbReference type="PROSITE" id="PS50889">
    <property type="entry name" value="S4"/>
    <property type="match status" value="1"/>
</dbReference>
<dbReference type="Proteomes" id="UP000266841">
    <property type="component" value="Unassembled WGS sequence"/>
</dbReference>
<gene>
    <name evidence="4" type="ORF">THAOC_35152</name>
</gene>
<feature type="region of interest" description="Disordered" evidence="2">
    <location>
        <begin position="347"/>
        <end position="393"/>
    </location>
</feature>
<organism evidence="4 5">
    <name type="scientific">Thalassiosira oceanica</name>
    <name type="common">Marine diatom</name>
    <dbReference type="NCBI Taxonomy" id="159749"/>
    <lineage>
        <taxon>Eukaryota</taxon>
        <taxon>Sar</taxon>
        <taxon>Stramenopiles</taxon>
        <taxon>Ochrophyta</taxon>
        <taxon>Bacillariophyta</taxon>
        <taxon>Coscinodiscophyceae</taxon>
        <taxon>Thalassiosirophycidae</taxon>
        <taxon>Thalassiosirales</taxon>
        <taxon>Thalassiosiraceae</taxon>
        <taxon>Thalassiosira</taxon>
    </lineage>
</organism>
<proteinExistence type="predicted"/>
<name>K0R1D0_THAOC</name>
<dbReference type="PANTHER" id="PTHR11538">
    <property type="entry name" value="PHENYLALANYL-TRNA SYNTHETASE"/>
    <property type="match status" value="1"/>
</dbReference>
<keyword evidence="5" id="KW-1185">Reference proteome</keyword>
<dbReference type="GO" id="GO:0005737">
    <property type="term" value="C:cytoplasm"/>
    <property type="evidence" value="ECO:0007669"/>
    <property type="project" value="TreeGrafter"/>
</dbReference>
<reference evidence="4 5" key="1">
    <citation type="journal article" date="2012" name="Genome Biol.">
        <title>Genome and low-iron response of an oceanic diatom adapted to chronic iron limitation.</title>
        <authorList>
            <person name="Lommer M."/>
            <person name="Specht M."/>
            <person name="Roy A.S."/>
            <person name="Kraemer L."/>
            <person name="Andreson R."/>
            <person name="Gutowska M.A."/>
            <person name="Wolf J."/>
            <person name="Bergner S.V."/>
            <person name="Schilhabel M.B."/>
            <person name="Klostermeier U.C."/>
            <person name="Beiko R.G."/>
            <person name="Rosenstiel P."/>
            <person name="Hippler M."/>
            <person name="Laroche J."/>
        </authorList>
    </citation>
    <scope>NUCLEOTIDE SEQUENCE [LARGE SCALE GENOMIC DNA]</scope>
    <source>
        <strain evidence="4 5">CCMP1005</strain>
    </source>
</reference>